<dbReference type="PANTHER" id="PTHR31973">
    <property type="entry name" value="POLYPROTEIN, PUTATIVE-RELATED"/>
    <property type="match status" value="1"/>
</dbReference>
<accession>A0A9R1X510</accession>
<dbReference type="EMBL" id="NBSK02000006">
    <property type="protein sequence ID" value="KAJ0199521.1"/>
    <property type="molecule type" value="Genomic_DNA"/>
</dbReference>
<name>A0A9R1X510_LACSA</name>
<keyword evidence="2" id="KW-1185">Reference proteome</keyword>
<organism evidence="1 2">
    <name type="scientific">Lactuca sativa</name>
    <name type="common">Garden lettuce</name>
    <dbReference type="NCBI Taxonomy" id="4236"/>
    <lineage>
        <taxon>Eukaryota</taxon>
        <taxon>Viridiplantae</taxon>
        <taxon>Streptophyta</taxon>
        <taxon>Embryophyta</taxon>
        <taxon>Tracheophyta</taxon>
        <taxon>Spermatophyta</taxon>
        <taxon>Magnoliopsida</taxon>
        <taxon>eudicotyledons</taxon>
        <taxon>Gunneridae</taxon>
        <taxon>Pentapetalae</taxon>
        <taxon>asterids</taxon>
        <taxon>campanulids</taxon>
        <taxon>Asterales</taxon>
        <taxon>Asteraceae</taxon>
        <taxon>Cichorioideae</taxon>
        <taxon>Cichorieae</taxon>
        <taxon>Lactucinae</taxon>
        <taxon>Lactuca</taxon>
    </lineage>
</organism>
<dbReference type="PANTHER" id="PTHR31973:SF187">
    <property type="entry name" value="MUTATOR TRANSPOSASE MUDRA PROTEIN"/>
    <property type="match status" value="1"/>
</dbReference>
<dbReference type="Proteomes" id="UP000235145">
    <property type="component" value="Unassembled WGS sequence"/>
</dbReference>
<evidence type="ECO:0000313" key="2">
    <source>
        <dbReference type="Proteomes" id="UP000235145"/>
    </source>
</evidence>
<reference evidence="1 2" key="1">
    <citation type="journal article" date="2017" name="Nat. Commun.">
        <title>Genome assembly with in vitro proximity ligation data and whole-genome triplication in lettuce.</title>
        <authorList>
            <person name="Reyes-Chin-Wo S."/>
            <person name="Wang Z."/>
            <person name="Yang X."/>
            <person name="Kozik A."/>
            <person name="Arikit S."/>
            <person name="Song C."/>
            <person name="Xia L."/>
            <person name="Froenicke L."/>
            <person name="Lavelle D.O."/>
            <person name="Truco M.J."/>
            <person name="Xia R."/>
            <person name="Zhu S."/>
            <person name="Xu C."/>
            <person name="Xu H."/>
            <person name="Xu X."/>
            <person name="Cox K."/>
            <person name="Korf I."/>
            <person name="Meyers B.C."/>
            <person name="Michelmore R.W."/>
        </authorList>
    </citation>
    <scope>NUCLEOTIDE SEQUENCE [LARGE SCALE GENOMIC DNA]</scope>
    <source>
        <strain evidence="2">cv. Salinas</strain>
        <tissue evidence="1">Seedlings</tissue>
    </source>
</reference>
<gene>
    <name evidence="1" type="ORF">LSAT_V11C600322230</name>
</gene>
<sequence>MQVRVIAKCGSGTCDNEEIRCPFRVADEWKNYHLGSLDTSNWITKHYLKANRLVPKWLARPIFTTLSERYNHEVQDDISRDASRCATKFFSECIRWAMLKERASTIGMIEGKLYVGFKAFRDGWYRGCRRVIGLDGSFLKGKIKGEILTAIGRDAENHVYPIAWAVVNFIENLVADLDLGAGNKFIFISDQHKGIVQAVADLLPYVVHDTVLDKYLVHIIGAEEFVSGSFYEYIGRRLCCYNGEDNEDNRIMIQSSYGKKT</sequence>
<evidence type="ECO:0008006" key="3">
    <source>
        <dbReference type="Google" id="ProtNLM"/>
    </source>
</evidence>
<dbReference type="AlphaFoldDB" id="A0A9R1X510"/>
<protein>
    <recommendedName>
        <fullName evidence="3">MULE transposase domain-containing protein</fullName>
    </recommendedName>
</protein>
<evidence type="ECO:0000313" key="1">
    <source>
        <dbReference type="EMBL" id="KAJ0199521.1"/>
    </source>
</evidence>
<proteinExistence type="predicted"/>
<comment type="caution">
    <text evidence="1">The sequence shown here is derived from an EMBL/GenBank/DDBJ whole genome shotgun (WGS) entry which is preliminary data.</text>
</comment>